<protein>
    <submittedName>
        <fullName evidence="1">Uncharacterized protein</fullName>
    </submittedName>
</protein>
<organism evidence="1 2">
    <name type="scientific">Solanum bulbocastanum</name>
    <name type="common">Wild potato</name>
    <dbReference type="NCBI Taxonomy" id="147425"/>
    <lineage>
        <taxon>Eukaryota</taxon>
        <taxon>Viridiplantae</taxon>
        <taxon>Streptophyta</taxon>
        <taxon>Embryophyta</taxon>
        <taxon>Tracheophyta</taxon>
        <taxon>Spermatophyta</taxon>
        <taxon>Magnoliopsida</taxon>
        <taxon>eudicotyledons</taxon>
        <taxon>Gunneridae</taxon>
        <taxon>Pentapetalae</taxon>
        <taxon>asterids</taxon>
        <taxon>lamiids</taxon>
        <taxon>Solanales</taxon>
        <taxon>Solanaceae</taxon>
        <taxon>Solanoideae</taxon>
        <taxon>Solaneae</taxon>
        <taxon>Solanum</taxon>
    </lineage>
</organism>
<dbReference type="EMBL" id="JBANQN010000009">
    <property type="protein sequence ID" value="KAK6779525.1"/>
    <property type="molecule type" value="Genomic_DNA"/>
</dbReference>
<proteinExistence type="predicted"/>
<name>A0AAN8T0S4_SOLBU</name>
<sequence length="28" mass="3227">MIRCSTFIACRPCVSHMKELYLNGLLNL</sequence>
<dbReference type="Proteomes" id="UP001371456">
    <property type="component" value="Unassembled WGS sequence"/>
</dbReference>
<comment type="caution">
    <text evidence="1">The sequence shown here is derived from an EMBL/GenBank/DDBJ whole genome shotgun (WGS) entry which is preliminary data.</text>
</comment>
<evidence type="ECO:0000313" key="2">
    <source>
        <dbReference type="Proteomes" id="UP001371456"/>
    </source>
</evidence>
<gene>
    <name evidence="1" type="ORF">RDI58_021709</name>
</gene>
<reference evidence="1 2" key="1">
    <citation type="submission" date="2024-02" db="EMBL/GenBank/DDBJ databases">
        <title>de novo genome assembly of Solanum bulbocastanum strain 11H21.</title>
        <authorList>
            <person name="Hosaka A.J."/>
        </authorList>
    </citation>
    <scope>NUCLEOTIDE SEQUENCE [LARGE SCALE GENOMIC DNA]</scope>
    <source>
        <tissue evidence="1">Young leaves</tissue>
    </source>
</reference>
<evidence type="ECO:0000313" key="1">
    <source>
        <dbReference type="EMBL" id="KAK6779525.1"/>
    </source>
</evidence>
<dbReference type="AlphaFoldDB" id="A0AAN8T0S4"/>
<accession>A0AAN8T0S4</accession>
<keyword evidence="2" id="KW-1185">Reference proteome</keyword>